<protein>
    <submittedName>
        <fullName evidence="2">11412_t:CDS:1</fullName>
    </submittedName>
</protein>
<gene>
    <name evidence="2" type="ORF">FCALED_LOCUS10626</name>
</gene>
<evidence type="ECO:0000313" key="2">
    <source>
        <dbReference type="EMBL" id="CAG8642158.1"/>
    </source>
</evidence>
<name>A0A9N9H1L2_9GLOM</name>
<reference evidence="2" key="1">
    <citation type="submission" date="2021-06" db="EMBL/GenBank/DDBJ databases">
        <authorList>
            <person name="Kallberg Y."/>
            <person name="Tangrot J."/>
            <person name="Rosling A."/>
        </authorList>
    </citation>
    <scope>NUCLEOTIDE SEQUENCE</scope>
    <source>
        <strain evidence="2">UK204</strain>
    </source>
</reference>
<sequence>LVNEAKLEDIPKGVAQNIMQVYSASEASVNACKSESPLFGIVTIEIIWHFIRWISSPEKSNKQKDALKNNSKRVHIDQSSQNSDILD</sequence>
<dbReference type="OrthoDB" id="2435986at2759"/>
<dbReference type="Proteomes" id="UP000789570">
    <property type="component" value="Unassembled WGS sequence"/>
</dbReference>
<organism evidence="2 3">
    <name type="scientific">Funneliformis caledonium</name>
    <dbReference type="NCBI Taxonomy" id="1117310"/>
    <lineage>
        <taxon>Eukaryota</taxon>
        <taxon>Fungi</taxon>
        <taxon>Fungi incertae sedis</taxon>
        <taxon>Mucoromycota</taxon>
        <taxon>Glomeromycotina</taxon>
        <taxon>Glomeromycetes</taxon>
        <taxon>Glomerales</taxon>
        <taxon>Glomeraceae</taxon>
        <taxon>Funneliformis</taxon>
    </lineage>
</organism>
<comment type="caution">
    <text evidence="2">The sequence shown here is derived from an EMBL/GenBank/DDBJ whole genome shotgun (WGS) entry which is preliminary data.</text>
</comment>
<proteinExistence type="predicted"/>
<evidence type="ECO:0000256" key="1">
    <source>
        <dbReference type="SAM" id="MobiDB-lite"/>
    </source>
</evidence>
<evidence type="ECO:0000313" key="3">
    <source>
        <dbReference type="Proteomes" id="UP000789570"/>
    </source>
</evidence>
<keyword evidence="3" id="KW-1185">Reference proteome</keyword>
<dbReference type="AlphaFoldDB" id="A0A9N9H1L2"/>
<feature type="compositionally biased region" description="Polar residues" evidence="1">
    <location>
        <begin position="77"/>
        <end position="87"/>
    </location>
</feature>
<accession>A0A9N9H1L2</accession>
<dbReference type="EMBL" id="CAJVPQ010003993">
    <property type="protein sequence ID" value="CAG8642158.1"/>
    <property type="molecule type" value="Genomic_DNA"/>
</dbReference>
<feature type="non-terminal residue" evidence="2">
    <location>
        <position position="1"/>
    </location>
</feature>
<feature type="region of interest" description="Disordered" evidence="1">
    <location>
        <begin position="59"/>
        <end position="87"/>
    </location>
</feature>